<dbReference type="VEuPathDB" id="FungiDB:RhiirFUN_008262"/>
<keyword evidence="1" id="KW-1133">Transmembrane helix</keyword>
<evidence type="ECO:0000313" key="2">
    <source>
        <dbReference type="EMBL" id="PKK41359.1"/>
    </source>
</evidence>
<proteinExistence type="predicted"/>
<organism evidence="2 3">
    <name type="scientific">Rhizophagus irregularis</name>
    <dbReference type="NCBI Taxonomy" id="588596"/>
    <lineage>
        <taxon>Eukaryota</taxon>
        <taxon>Fungi</taxon>
        <taxon>Fungi incertae sedis</taxon>
        <taxon>Mucoromycota</taxon>
        <taxon>Glomeromycotina</taxon>
        <taxon>Glomeromycetes</taxon>
        <taxon>Glomerales</taxon>
        <taxon>Glomeraceae</taxon>
        <taxon>Rhizophagus</taxon>
    </lineage>
</organism>
<evidence type="ECO:0000256" key="1">
    <source>
        <dbReference type="SAM" id="Phobius"/>
    </source>
</evidence>
<evidence type="ECO:0000313" key="3">
    <source>
        <dbReference type="Proteomes" id="UP000233469"/>
    </source>
</evidence>
<reference evidence="2 3" key="1">
    <citation type="submission" date="2016-04" db="EMBL/GenBank/DDBJ databases">
        <title>Genome analyses suggest a sexual origin of heterokaryosis in a supposedly ancient asexual fungus.</title>
        <authorList>
            <person name="Ropars J."/>
            <person name="Sedzielewska K."/>
            <person name="Noel J."/>
            <person name="Charron P."/>
            <person name="Farinelli L."/>
            <person name="Marton T."/>
            <person name="Kruger M."/>
            <person name="Pelin A."/>
            <person name="Brachmann A."/>
            <person name="Corradi N."/>
        </authorList>
    </citation>
    <scope>NUCLEOTIDE SEQUENCE [LARGE SCALE GENOMIC DNA]</scope>
    <source>
        <strain evidence="2 3">C2</strain>
    </source>
</reference>
<reference evidence="2 3" key="2">
    <citation type="submission" date="2017-10" db="EMBL/GenBank/DDBJ databases">
        <title>Extensive intraspecific genome diversity in a model arbuscular mycorrhizal fungus.</title>
        <authorList>
            <person name="Chen E.C.H."/>
            <person name="Morin E."/>
            <person name="Baudet D."/>
            <person name="Noel J."/>
            <person name="Ndikumana S."/>
            <person name="Charron P."/>
            <person name="St-Onge C."/>
            <person name="Giorgi J."/>
            <person name="Grigoriev I.V."/>
            <person name="Roux C."/>
            <person name="Martin F.M."/>
            <person name="Corradi N."/>
        </authorList>
    </citation>
    <scope>NUCLEOTIDE SEQUENCE [LARGE SCALE GENOMIC DNA]</scope>
    <source>
        <strain evidence="2 3">C2</strain>
    </source>
</reference>
<name>A0A2N1KW34_9GLOM</name>
<gene>
    <name evidence="2" type="ORF">RhiirC2_804882</name>
</gene>
<dbReference type="EMBL" id="LLXL01009896">
    <property type="protein sequence ID" value="PKK41359.1"/>
    <property type="molecule type" value="Genomic_DNA"/>
</dbReference>
<dbReference type="AlphaFoldDB" id="A0A2N1KW34"/>
<sequence>AADLIEYVLLRNDLNKGSDQELKEFIPADTRMGFIRGNNYDVYVTILFIILGIIGLILRITFKLITFIIWIIFPYSDQKSKRD</sequence>
<protein>
    <submittedName>
        <fullName evidence="2">Uncharacterized protein</fullName>
    </submittedName>
</protein>
<dbReference type="Proteomes" id="UP000233469">
    <property type="component" value="Unassembled WGS sequence"/>
</dbReference>
<keyword evidence="1" id="KW-0472">Membrane</keyword>
<accession>A0A2N1KW34</accession>
<keyword evidence="1" id="KW-0812">Transmembrane</keyword>
<comment type="caution">
    <text evidence="2">The sequence shown here is derived from an EMBL/GenBank/DDBJ whole genome shotgun (WGS) entry which is preliminary data.</text>
</comment>
<feature type="transmembrane region" description="Helical" evidence="1">
    <location>
        <begin position="42"/>
        <end position="73"/>
    </location>
</feature>
<feature type="non-terminal residue" evidence="2">
    <location>
        <position position="1"/>
    </location>
</feature>